<evidence type="ECO:0000313" key="5">
    <source>
        <dbReference type="Proteomes" id="UP000018936"/>
    </source>
</evidence>
<gene>
    <name evidence="4" type="ORF">L345_18084</name>
</gene>
<evidence type="ECO:0000256" key="3">
    <source>
        <dbReference type="ARBA" id="ARBA00023157"/>
    </source>
</evidence>
<dbReference type="InterPro" id="IPR003571">
    <property type="entry name" value="Snake_3FTx"/>
</dbReference>
<accession>V8N212</accession>
<proteinExistence type="predicted"/>
<protein>
    <submittedName>
        <fullName evidence="4">Uncharacterized protein</fullName>
    </submittedName>
</protein>
<organism evidence="4 5">
    <name type="scientific">Ophiophagus hannah</name>
    <name type="common">King cobra</name>
    <name type="synonym">Naja hannah</name>
    <dbReference type="NCBI Taxonomy" id="8665"/>
    <lineage>
        <taxon>Eukaryota</taxon>
        <taxon>Metazoa</taxon>
        <taxon>Chordata</taxon>
        <taxon>Craniata</taxon>
        <taxon>Vertebrata</taxon>
        <taxon>Euteleostomi</taxon>
        <taxon>Lepidosauria</taxon>
        <taxon>Squamata</taxon>
        <taxon>Bifurcata</taxon>
        <taxon>Unidentata</taxon>
        <taxon>Episquamata</taxon>
        <taxon>Toxicofera</taxon>
        <taxon>Serpentes</taxon>
        <taxon>Colubroidea</taxon>
        <taxon>Elapidae</taxon>
        <taxon>Elapinae</taxon>
        <taxon>Ophiophagus</taxon>
    </lineage>
</organism>
<dbReference type="Proteomes" id="UP000018936">
    <property type="component" value="Unassembled WGS sequence"/>
</dbReference>
<reference evidence="4 5" key="1">
    <citation type="journal article" date="2013" name="Proc. Natl. Acad. Sci. U.S.A.">
        <title>The king cobra genome reveals dynamic gene evolution and adaptation in the snake venom system.</title>
        <authorList>
            <person name="Vonk F.J."/>
            <person name="Casewell N.R."/>
            <person name="Henkel C.V."/>
            <person name="Heimberg A.M."/>
            <person name="Jansen H.J."/>
            <person name="McCleary R.J."/>
            <person name="Kerkkamp H.M."/>
            <person name="Vos R.A."/>
            <person name="Guerreiro I."/>
            <person name="Calvete J.J."/>
            <person name="Wuster W."/>
            <person name="Woods A.E."/>
            <person name="Logan J.M."/>
            <person name="Harrison R.A."/>
            <person name="Castoe T.A."/>
            <person name="de Koning A.P."/>
            <person name="Pollock D.D."/>
            <person name="Yandell M."/>
            <person name="Calderon D."/>
            <person name="Renjifo C."/>
            <person name="Currier R.B."/>
            <person name="Salgado D."/>
            <person name="Pla D."/>
            <person name="Sanz L."/>
            <person name="Hyder A.S."/>
            <person name="Ribeiro J.M."/>
            <person name="Arntzen J.W."/>
            <person name="van den Thillart G.E."/>
            <person name="Boetzer M."/>
            <person name="Pirovano W."/>
            <person name="Dirks R.P."/>
            <person name="Spaink H.P."/>
            <person name="Duboule D."/>
            <person name="McGlinn E."/>
            <person name="Kini R.M."/>
            <person name="Richardson M.K."/>
        </authorList>
    </citation>
    <scope>NUCLEOTIDE SEQUENCE</scope>
    <source>
        <tissue evidence="4">Blood</tissue>
    </source>
</reference>
<dbReference type="InterPro" id="IPR045860">
    <property type="entry name" value="Snake_toxin-like_sf"/>
</dbReference>
<dbReference type="GO" id="GO:0005576">
    <property type="term" value="C:extracellular region"/>
    <property type="evidence" value="ECO:0007669"/>
    <property type="project" value="UniProtKB-SubCell"/>
</dbReference>
<evidence type="ECO:0000256" key="1">
    <source>
        <dbReference type="ARBA" id="ARBA00004613"/>
    </source>
</evidence>
<keyword evidence="2" id="KW-0964">Secreted</keyword>
<feature type="non-terminal residue" evidence="4">
    <location>
        <position position="115"/>
    </location>
</feature>
<dbReference type="TopDownProteomics" id="V8N212"/>
<evidence type="ECO:0000313" key="4">
    <source>
        <dbReference type="EMBL" id="ETE56205.1"/>
    </source>
</evidence>
<comment type="caution">
    <text evidence="4">The sequence shown here is derived from an EMBL/GenBank/DDBJ whole genome shotgun (WGS) entry which is preliminary data.</text>
</comment>
<dbReference type="EMBL" id="AZIM01034614">
    <property type="protein sequence ID" value="ETE56205.1"/>
    <property type="molecule type" value="Genomic_DNA"/>
</dbReference>
<dbReference type="GO" id="GO:0090729">
    <property type="term" value="F:toxin activity"/>
    <property type="evidence" value="ECO:0007669"/>
    <property type="project" value="InterPro"/>
</dbReference>
<evidence type="ECO:0000256" key="2">
    <source>
        <dbReference type="ARBA" id="ARBA00022525"/>
    </source>
</evidence>
<comment type="subcellular location">
    <subcellularLocation>
        <location evidence="1">Secreted</location>
    </subcellularLocation>
</comment>
<dbReference type="OrthoDB" id="9053805at2759"/>
<dbReference type="Gene3D" id="2.10.60.10">
    <property type="entry name" value="CD59"/>
    <property type="match status" value="1"/>
</dbReference>
<dbReference type="AlphaFoldDB" id="V8N212"/>
<sequence>YTTKCYNHQSTTPETTEICPDSGYFCYKSSWIDGRVFFLLEPTLELPNAPENWRSRRTCLCPAWVPLRSHPVARQSKQCKERGSWTVVPRLSQQQPRLEGETFFRGRGREMLGEL</sequence>
<keyword evidence="5" id="KW-1185">Reference proteome</keyword>
<dbReference type="Pfam" id="PF21947">
    <property type="entry name" value="Toxin_cobra-type"/>
    <property type="match status" value="1"/>
</dbReference>
<dbReference type="CDD" id="cd00206">
    <property type="entry name" value="TFP_snake_toxin"/>
    <property type="match status" value="1"/>
</dbReference>
<name>V8N212_OPHHA</name>
<feature type="non-terminal residue" evidence="4">
    <location>
        <position position="1"/>
    </location>
</feature>
<keyword evidence="3" id="KW-1015">Disulfide bond</keyword>
<dbReference type="InterPro" id="IPR054131">
    <property type="entry name" value="Toxin_cobra-type"/>
</dbReference>
<dbReference type="SUPFAM" id="SSF57302">
    <property type="entry name" value="Snake toxin-like"/>
    <property type="match status" value="1"/>
</dbReference>